<dbReference type="InterPro" id="IPR040079">
    <property type="entry name" value="Glutathione_S-Trfase"/>
</dbReference>
<keyword evidence="3" id="KW-1185">Reference proteome</keyword>
<dbReference type="CDD" id="cd00570">
    <property type="entry name" value="GST_N_family"/>
    <property type="match status" value="1"/>
</dbReference>
<dbReference type="PROSITE" id="PS50404">
    <property type="entry name" value="GST_NTER"/>
    <property type="match status" value="1"/>
</dbReference>
<dbReference type="Pfam" id="PF13417">
    <property type="entry name" value="GST_N_3"/>
    <property type="match status" value="1"/>
</dbReference>
<organism evidence="2 3">
    <name type="scientific">Thalassolituus hydrocarboniclasticus</name>
    <dbReference type="NCBI Taxonomy" id="2742796"/>
    <lineage>
        <taxon>Bacteria</taxon>
        <taxon>Pseudomonadati</taxon>
        <taxon>Pseudomonadota</taxon>
        <taxon>Gammaproteobacteria</taxon>
        <taxon>Oceanospirillales</taxon>
        <taxon>Oceanospirillaceae</taxon>
        <taxon>Thalassolituus</taxon>
    </lineage>
</organism>
<dbReference type="Proteomes" id="UP001065322">
    <property type="component" value="Chromosome"/>
</dbReference>
<dbReference type="Gene3D" id="1.20.1050.10">
    <property type="match status" value="1"/>
</dbReference>
<evidence type="ECO:0000259" key="1">
    <source>
        <dbReference type="PROSITE" id="PS50404"/>
    </source>
</evidence>
<dbReference type="RefSeq" id="WP_260999471.1">
    <property type="nucleotide sequence ID" value="NZ_CP054475.1"/>
</dbReference>
<dbReference type="Gene3D" id="3.40.30.10">
    <property type="entry name" value="Glutaredoxin"/>
    <property type="match status" value="1"/>
</dbReference>
<dbReference type="SUPFAM" id="SSF52833">
    <property type="entry name" value="Thioredoxin-like"/>
    <property type="match status" value="1"/>
</dbReference>
<dbReference type="InterPro" id="IPR004045">
    <property type="entry name" value="Glutathione_S-Trfase_N"/>
</dbReference>
<name>A0ABY6AE33_9GAMM</name>
<reference evidence="3" key="1">
    <citation type="submission" date="2020-06" db="EMBL/GenBank/DDBJ databases">
        <title>Thalassolituus marinus alknpb1M-1, a hydrocarbon-degrading bacterium isolated from the deep-sea overlying water using an in-situ strategy from the South China Sea basin.</title>
        <authorList>
            <person name="Dong C."/>
            <person name="Chen Y."/>
            <person name="Shao Z."/>
        </authorList>
    </citation>
    <scope>NUCLEOTIDE SEQUENCE [LARGE SCALE GENOMIC DNA]</scope>
    <source>
        <strain evidence="3">alknpb1M-1</strain>
    </source>
</reference>
<dbReference type="PROSITE" id="PS51354">
    <property type="entry name" value="GLUTAREDOXIN_2"/>
    <property type="match status" value="1"/>
</dbReference>
<evidence type="ECO:0000313" key="3">
    <source>
        <dbReference type="Proteomes" id="UP001065322"/>
    </source>
</evidence>
<gene>
    <name evidence="2" type="ORF">HUF19_05580</name>
</gene>
<feature type="domain" description="GST N-terminal" evidence="1">
    <location>
        <begin position="1"/>
        <end position="79"/>
    </location>
</feature>
<dbReference type="CDD" id="cd00299">
    <property type="entry name" value="GST_C_family"/>
    <property type="match status" value="1"/>
</dbReference>
<dbReference type="PANTHER" id="PTHR43968">
    <property type="match status" value="1"/>
</dbReference>
<dbReference type="SFLD" id="SFLDS00019">
    <property type="entry name" value="Glutathione_Transferase_(cytos"/>
    <property type="match status" value="1"/>
</dbReference>
<evidence type="ECO:0000313" key="2">
    <source>
        <dbReference type="EMBL" id="UXD89331.1"/>
    </source>
</evidence>
<protein>
    <submittedName>
        <fullName evidence="2">Glutathione S-transferase family protein</fullName>
    </submittedName>
</protein>
<dbReference type="InterPro" id="IPR036282">
    <property type="entry name" value="Glutathione-S-Trfase_C_sf"/>
</dbReference>
<proteinExistence type="predicted"/>
<dbReference type="InterPro" id="IPR036249">
    <property type="entry name" value="Thioredoxin-like_sf"/>
</dbReference>
<sequence length="244" mass="28626">MRITLYQFPISHYCEKIRWALDYKGIPYKTVNLLPGRHMVLIKKLSGQTSVPVLKHGKHVVHGSSAILDYLDQAFPQKPLLPKNPELRAQALDWERRLDAEAGPDVRLWSYHHLLQQPAQVIPLLGARKPFFYRWLLRSVFPKLEYTMRRWMKITPDNATSAQQRMESVLTDLRLAYSQSHFLVGEHFTRADLTACALFAPLFQPFQYPVPWPGVESSPVPMREWIEQHQDIIEPLRLRYAQYR</sequence>
<dbReference type="PANTHER" id="PTHR43968:SF6">
    <property type="entry name" value="GLUTATHIONE S-TRANSFERASE OMEGA"/>
    <property type="match status" value="1"/>
</dbReference>
<accession>A0ABY6AE33</accession>
<dbReference type="InterPro" id="IPR050983">
    <property type="entry name" value="GST_Omega/HSP26"/>
</dbReference>
<dbReference type="EMBL" id="CP054475">
    <property type="protein sequence ID" value="UXD89331.1"/>
    <property type="molecule type" value="Genomic_DNA"/>
</dbReference>
<dbReference type="SUPFAM" id="SSF47616">
    <property type="entry name" value="GST C-terminal domain-like"/>
    <property type="match status" value="1"/>
</dbReference>